<dbReference type="PANTHER" id="PTHR28259">
    <property type="entry name" value="FLUORIDE EXPORT PROTEIN 1-RELATED"/>
    <property type="match status" value="1"/>
</dbReference>
<evidence type="ECO:0000256" key="4">
    <source>
        <dbReference type="ARBA" id="ARBA00022692"/>
    </source>
</evidence>
<feature type="transmembrane region" description="Helical" evidence="9">
    <location>
        <begin position="399"/>
        <end position="423"/>
    </location>
</feature>
<protein>
    <recommendedName>
        <fullName evidence="12">Chromosome condensation protein</fullName>
    </recommendedName>
</protein>
<organism evidence="10 11">
    <name type="scientific">Blumeria hordei</name>
    <name type="common">Barley powdery mildew</name>
    <name type="synonym">Blumeria graminis f. sp. hordei</name>
    <dbReference type="NCBI Taxonomy" id="2867405"/>
    <lineage>
        <taxon>Eukaryota</taxon>
        <taxon>Fungi</taxon>
        <taxon>Dikarya</taxon>
        <taxon>Ascomycota</taxon>
        <taxon>Pezizomycotina</taxon>
        <taxon>Leotiomycetes</taxon>
        <taxon>Erysiphales</taxon>
        <taxon>Erysiphaceae</taxon>
        <taxon>Blumeria</taxon>
    </lineage>
</organism>
<feature type="transmembrane region" description="Helical" evidence="9">
    <location>
        <begin position="170"/>
        <end position="191"/>
    </location>
</feature>
<sequence length="429" mass="47148">MADCCHNPTWCIPEPRQIELHPFPERPVIDVSIINTNSRVKPVLKRDGNLVNSTRLHHDVISEIPSEAVIPQRLEKNYTGTLARLGLQALTSFPGAPVAFGGVWANFTGTAIIGFLIQDSKIFKCGLEFPVNSVNGREPQRTGREETEAQSHGLDTATARQVNLAMKKRIPLYIGLTTGFCGCCTSFSSFLRDAFLGLTNNLRPSGSEIIAVSPTLMDSNEIGHSVMALLAVIIVTMSISICALYIGEQMADLLEPYIPSVSFKFVPRFLAPGVAVIAWVIWLSLIVLAISHQNRLDKEIDEWLEALIFSLVFAPLGCLTRYYTSLHLNNRVSNFPLATFLVNVIGTTILAVAYDLQHMAILDTFQDRILQGVQDGFCGCLTTVSTWIAELTNLPRKSAYIYGLASVVIALCFTITIIGTLIWTRGFSG</sequence>
<evidence type="ECO:0000256" key="6">
    <source>
        <dbReference type="ARBA" id="ARBA00023136"/>
    </source>
</evidence>
<keyword evidence="3" id="KW-1003">Cell membrane</keyword>
<evidence type="ECO:0000313" key="11">
    <source>
        <dbReference type="Proteomes" id="UP000275772"/>
    </source>
</evidence>
<dbReference type="Proteomes" id="UP000275772">
    <property type="component" value="Unassembled WGS sequence"/>
</dbReference>
<feature type="transmembrane region" description="Helical" evidence="9">
    <location>
        <begin position="335"/>
        <end position="354"/>
    </location>
</feature>
<keyword evidence="6 9" id="KW-0472">Membrane</keyword>
<reference evidence="10 11" key="1">
    <citation type="submission" date="2017-11" db="EMBL/GenBank/DDBJ databases">
        <authorList>
            <person name="Kracher B."/>
        </authorList>
    </citation>
    <scope>NUCLEOTIDE SEQUENCE [LARGE SCALE GENOMIC DNA]</scope>
    <source>
        <strain evidence="10 11">RACE1</strain>
    </source>
</reference>
<dbReference type="GO" id="GO:0005886">
    <property type="term" value="C:plasma membrane"/>
    <property type="evidence" value="ECO:0007669"/>
    <property type="project" value="UniProtKB-SubCell"/>
</dbReference>
<dbReference type="VEuPathDB" id="FungiDB:BLGHR1_11511"/>
<comment type="similarity">
    <text evidence="7">Belongs to the fluoride channel Fluc/FEX (TC 1.A.43) family.</text>
</comment>
<feature type="transmembrane region" description="Helical" evidence="9">
    <location>
        <begin position="303"/>
        <end position="323"/>
    </location>
</feature>
<feature type="transmembrane region" description="Helical" evidence="9">
    <location>
        <begin position="226"/>
        <end position="248"/>
    </location>
</feature>
<comment type="subcellular location">
    <subcellularLocation>
        <location evidence="2">Cell membrane</location>
        <topology evidence="2">Multi-pass membrane protein</topology>
    </subcellularLocation>
</comment>
<comment type="function">
    <text evidence="1">Fluoride channel required for the rapid expulsion of cytoplasmic fluoride.</text>
</comment>
<gene>
    <name evidence="10" type="ORF">BLGHR1_11511</name>
</gene>
<evidence type="ECO:0000313" key="10">
    <source>
        <dbReference type="EMBL" id="SZF00765.1"/>
    </source>
</evidence>
<dbReference type="GO" id="GO:1903425">
    <property type="term" value="F:fluoride transmembrane transporter activity"/>
    <property type="evidence" value="ECO:0007669"/>
    <property type="project" value="TreeGrafter"/>
</dbReference>
<evidence type="ECO:0000256" key="8">
    <source>
        <dbReference type="ARBA" id="ARBA00035585"/>
    </source>
</evidence>
<dbReference type="InterPro" id="IPR003691">
    <property type="entry name" value="FluC"/>
</dbReference>
<evidence type="ECO:0000256" key="1">
    <source>
        <dbReference type="ARBA" id="ARBA00002598"/>
    </source>
</evidence>
<evidence type="ECO:0000256" key="3">
    <source>
        <dbReference type="ARBA" id="ARBA00022475"/>
    </source>
</evidence>
<evidence type="ECO:0008006" key="12">
    <source>
        <dbReference type="Google" id="ProtNLM"/>
    </source>
</evidence>
<dbReference type="EMBL" id="UNSH01000024">
    <property type="protein sequence ID" value="SZF00765.1"/>
    <property type="molecule type" value="Genomic_DNA"/>
</dbReference>
<evidence type="ECO:0000256" key="7">
    <source>
        <dbReference type="ARBA" id="ARBA00035120"/>
    </source>
</evidence>
<comment type="catalytic activity">
    <reaction evidence="8">
        <text>fluoride(in) = fluoride(out)</text>
        <dbReference type="Rhea" id="RHEA:76159"/>
        <dbReference type="ChEBI" id="CHEBI:17051"/>
    </reaction>
    <physiologicalReaction direction="left-to-right" evidence="8">
        <dbReference type="Rhea" id="RHEA:76160"/>
    </physiologicalReaction>
</comment>
<keyword evidence="5 9" id="KW-1133">Transmembrane helix</keyword>
<dbReference type="AlphaFoldDB" id="A0A383UMH5"/>
<dbReference type="PANTHER" id="PTHR28259:SF1">
    <property type="entry name" value="FLUORIDE EXPORT PROTEIN 1-RELATED"/>
    <property type="match status" value="1"/>
</dbReference>
<evidence type="ECO:0000256" key="9">
    <source>
        <dbReference type="SAM" id="Phobius"/>
    </source>
</evidence>
<feature type="transmembrane region" description="Helical" evidence="9">
    <location>
        <begin position="269"/>
        <end position="291"/>
    </location>
</feature>
<evidence type="ECO:0000256" key="5">
    <source>
        <dbReference type="ARBA" id="ARBA00022989"/>
    </source>
</evidence>
<proteinExistence type="inferred from homology"/>
<keyword evidence="4 9" id="KW-0812">Transmembrane</keyword>
<evidence type="ECO:0000256" key="2">
    <source>
        <dbReference type="ARBA" id="ARBA00004651"/>
    </source>
</evidence>
<dbReference type="Pfam" id="PF02537">
    <property type="entry name" value="CRCB"/>
    <property type="match status" value="2"/>
</dbReference>
<name>A0A383UMH5_BLUHO</name>
<accession>A0A383UMH5</accession>